<evidence type="ECO:0000313" key="6">
    <source>
        <dbReference type="EMBL" id="NMF99411.1"/>
    </source>
</evidence>
<feature type="domain" description="HipA N-terminal subdomain 1" evidence="5">
    <location>
        <begin position="10"/>
        <end position="111"/>
    </location>
</feature>
<proteinExistence type="inferred from homology"/>
<dbReference type="InterPro" id="IPR012893">
    <property type="entry name" value="HipA-like_C"/>
</dbReference>
<evidence type="ECO:0000256" key="3">
    <source>
        <dbReference type="ARBA" id="ARBA00022777"/>
    </source>
</evidence>
<dbReference type="Proteomes" id="UP000634522">
    <property type="component" value="Unassembled WGS sequence"/>
</dbReference>
<dbReference type="NCBIfam" id="TIGR03071">
    <property type="entry name" value="couple_hipA"/>
    <property type="match status" value="1"/>
</dbReference>
<protein>
    <submittedName>
        <fullName evidence="6">Type II toxin-antitoxin system HipA family toxin</fullName>
    </submittedName>
</protein>
<evidence type="ECO:0000259" key="4">
    <source>
        <dbReference type="Pfam" id="PF07804"/>
    </source>
</evidence>
<organism evidence="6 7">
    <name type="scientific">Aromatoleum toluolicum</name>
    <dbReference type="NCBI Taxonomy" id="90060"/>
    <lineage>
        <taxon>Bacteria</taxon>
        <taxon>Pseudomonadati</taxon>
        <taxon>Pseudomonadota</taxon>
        <taxon>Betaproteobacteria</taxon>
        <taxon>Rhodocyclales</taxon>
        <taxon>Rhodocyclaceae</taxon>
        <taxon>Aromatoleum</taxon>
    </lineage>
</organism>
<dbReference type="Pfam" id="PF07804">
    <property type="entry name" value="HipA_C"/>
    <property type="match status" value="1"/>
</dbReference>
<dbReference type="PANTHER" id="PTHR37419:SF1">
    <property type="entry name" value="SERINE_THREONINE-PROTEIN KINASE TOXIN HIPA"/>
    <property type="match status" value="1"/>
</dbReference>
<feature type="domain" description="HipA-like C-terminal" evidence="4">
    <location>
        <begin position="158"/>
        <end position="408"/>
    </location>
</feature>
<sequence length="440" mass="48977">MGRRSHARALNAWANGTLVGQWRLPARGPAEFQYEPSWTAAPEGRPLSLSLPMTPDNVPLRGESVLNYFDNLLPDSDRIRARLQTRFHTRSREAFDLLEAIGRDCVGALQVLSPDAPPANVFTIEVEPLDDAGVERMLTAAVASTNRLTAEDDEDFRISIAGAQEKTALTWHAGQWCRPLGATPTTHIFKLPLGLVGNRQADMRTSVENEWLCAQLLAEFGVPVAPSEIRHFGAQKVLVVERFDRKLASSGEYWLRLPQEDFCQATATPPHLKYEADGGPGIIDIARILHSAQSRDNDLAILLRAQLLFFLLAGTDGHAKNFSIFLLPGGRYHLTPLYDVLSAWPVTGDEPNHLDYQKLRLAMALPGKNKHYRLRDMLRRHFNETAHRCGYGPDMEAIIEDILARLPAVIDTVGSRLPADFPADVFDTIADGMRRSAKRL</sequence>
<gene>
    <name evidence="6" type="ORF">GPA27_18695</name>
</gene>
<evidence type="ECO:0000259" key="5">
    <source>
        <dbReference type="Pfam" id="PF13657"/>
    </source>
</evidence>
<name>A0ABX1NJI0_9RHOO</name>
<dbReference type="InterPro" id="IPR052028">
    <property type="entry name" value="HipA_Ser/Thr_kinase"/>
</dbReference>
<comment type="similarity">
    <text evidence="1">Belongs to the HipA Ser/Thr kinase family.</text>
</comment>
<dbReference type="RefSeq" id="WP_169142015.1">
    <property type="nucleotide sequence ID" value="NZ_WTVS01000044.1"/>
</dbReference>
<accession>A0ABX1NJI0</accession>
<keyword evidence="2" id="KW-0808">Transferase</keyword>
<keyword evidence="7" id="KW-1185">Reference proteome</keyword>
<reference evidence="6 7" key="1">
    <citation type="submission" date="2019-12" db="EMBL/GenBank/DDBJ databases">
        <title>Comparative genomics gives insights into the taxonomy of the Azoarcus-Aromatoleum group and reveals separate origins of nif in the plant-associated Azoarcus and non-plant-associated Aromatoleum sub-groups.</title>
        <authorList>
            <person name="Lafos M."/>
            <person name="Maluk M."/>
            <person name="Batista M."/>
            <person name="Junghare M."/>
            <person name="Carmona M."/>
            <person name="Faoro H."/>
            <person name="Cruz L.M."/>
            <person name="Battistoni F."/>
            <person name="De Souza E."/>
            <person name="Pedrosa F."/>
            <person name="Chen W.-M."/>
            <person name="Poole P.S."/>
            <person name="Dixon R.A."/>
            <person name="James E.K."/>
        </authorList>
    </citation>
    <scope>NUCLEOTIDE SEQUENCE [LARGE SCALE GENOMIC DNA]</scope>
    <source>
        <strain evidence="6 7">T</strain>
    </source>
</reference>
<comment type="caution">
    <text evidence="6">The sequence shown here is derived from an EMBL/GenBank/DDBJ whole genome shotgun (WGS) entry which is preliminary data.</text>
</comment>
<dbReference type="Pfam" id="PF13657">
    <property type="entry name" value="Couple_hipA"/>
    <property type="match status" value="1"/>
</dbReference>
<keyword evidence="3" id="KW-0418">Kinase</keyword>
<dbReference type="PANTHER" id="PTHR37419">
    <property type="entry name" value="SERINE/THREONINE-PROTEIN KINASE TOXIN HIPA"/>
    <property type="match status" value="1"/>
</dbReference>
<evidence type="ECO:0000256" key="1">
    <source>
        <dbReference type="ARBA" id="ARBA00010164"/>
    </source>
</evidence>
<dbReference type="InterPro" id="IPR017508">
    <property type="entry name" value="HipA_N1"/>
</dbReference>
<dbReference type="CDD" id="cd17808">
    <property type="entry name" value="HipA_Ec_like"/>
    <property type="match status" value="1"/>
</dbReference>
<evidence type="ECO:0000313" key="7">
    <source>
        <dbReference type="Proteomes" id="UP000634522"/>
    </source>
</evidence>
<evidence type="ECO:0000256" key="2">
    <source>
        <dbReference type="ARBA" id="ARBA00022679"/>
    </source>
</evidence>
<dbReference type="EMBL" id="WTVS01000044">
    <property type="protein sequence ID" value="NMF99411.1"/>
    <property type="molecule type" value="Genomic_DNA"/>
</dbReference>